<keyword evidence="3" id="KW-1185">Reference proteome</keyword>
<dbReference type="eggNOG" id="COG3182">
    <property type="taxonomic scope" value="Bacteria"/>
</dbReference>
<organism evidence="2 3">
    <name type="scientific">Rhodopseudomonas palustris (strain HaA2)</name>
    <dbReference type="NCBI Taxonomy" id="316058"/>
    <lineage>
        <taxon>Bacteria</taxon>
        <taxon>Pseudomonadati</taxon>
        <taxon>Pseudomonadota</taxon>
        <taxon>Alphaproteobacteria</taxon>
        <taxon>Hyphomicrobiales</taxon>
        <taxon>Nitrobacteraceae</taxon>
        <taxon>Rhodopseudomonas</taxon>
    </lineage>
</organism>
<dbReference type="HOGENOM" id="CLU_860186_0_0_5"/>
<protein>
    <submittedName>
        <fullName evidence="2">PepSY-associated TM helix</fullName>
    </submittedName>
</protein>
<feature type="transmembrane region" description="Helical" evidence="1">
    <location>
        <begin position="170"/>
        <end position="191"/>
    </location>
</feature>
<evidence type="ECO:0000256" key="1">
    <source>
        <dbReference type="SAM" id="Phobius"/>
    </source>
</evidence>
<proteinExistence type="predicted"/>
<dbReference type="AlphaFoldDB" id="Q2J3X5"/>
<name>Q2J3X5_RHOP2</name>
<dbReference type="STRING" id="316058.RPB_0123"/>
<keyword evidence="1" id="KW-0812">Transmembrane</keyword>
<dbReference type="KEGG" id="rpb:RPB_0123"/>
<dbReference type="Proteomes" id="UP000008809">
    <property type="component" value="Chromosome"/>
</dbReference>
<keyword evidence="1" id="KW-1133">Transmembrane helix</keyword>
<keyword evidence="1" id="KW-0472">Membrane</keyword>
<feature type="transmembrane region" description="Helical" evidence="1">
    <location>
        <begin position="28"/>
        <end position="49"/>
    </location>
</feature>
<dbReference type="Pfam" id="PF03929">
    <property type="entry name" value="PepSY_TM"/>
    <property type="match status" value="1"/>
</dbReference>
<feature type="transmembrane region" description="Helical" evidence="1">
    <location>
        <begin position="136"/>
        <end position="158"/>
    </location>
</feature>
<dbReference type="EMBL" id="CP000250">
    <property type="protein sequence ID" value="ABD04835.1"/>
    <property type="molecule type" value="Genomic_DNA"/>
</dbReference>
<feature type="transmembrane region" description="Helical" evidence="1">
    <location>
        <begin position="272"/>
        <end position="299"/>
    </location>
</feature>
<evidence type="ECO:0000313" key="3">
    <source>
        <dbReference type="Proteomes" id="UP000008809"/>
    </source>
</evidence>
<accession>Q2J3X5</accession>
<sequence length="323" mass="34474">MSEPPSLAPSLKIGHPMNNALLLKLHRWTTFVFALPLIAIIFTGLILSVEPIIQSRGLPAGMVDAERITGLLQRYDPAGKARGLAINAGGQQMRLMGVNAPTIDLATGEAAAASDPVGDVLLWARRTHERLLGYEWLVISSTIALVVIMGIGILMGLPRLRNSLAGWHKGAAWFTLPLLLLSPITGLFLAFGLTLQSAPPPAAARAPLPLADAVRAVAQSHDVAHLAMIANRGGRMMARIYEGGELRAYSFTADGVTPLPRNWPRLLHEGNWSALISGALNVTVSVVLFGLLITGVLLWSRRRLRRRPQGTRTASGTAATGAA</sequence>
<reference evidence="2 3" key="1">
    <citation type="submission" date="2006-01" db="EMBL/GenBank/DDBJ databases">
        <title>Complete sequence of Rhodopseudomonas palustris HaA2.</title>
        <authorList>
            <consortium name="US DOE Joint Genome Institute"/>
            <person name="Copeland A."/>
            <person name="Lucas S."/>
            <person name="Lapidus A."/>
            <person name="Barry K."/>
            <person name="Detter J.C."/>
            <person name="Glavina T."/>
            <person name="Hammon N."/>
            <person name="Israni S."/>
            <person name="Pitluck S."/>
            <person name="Chain P."/>
            <person name="Malfatti S."/>
            <person name="Shin M."/>
            <person name="Vergez L."/>
            <person name="Schmutz J."/>
            <person name="Larimer F."/>
            <person name="Land M."/>
            <person name="Hauser L."/>
            <person name="Pelletier D.A."/>
            <person name="Kyrpides N."/>
            <person name="Anderson I."/>
            <person name="Oda Y."/>
            <person name="Harwood C.S."/>
            <person name="Richardson P."/>
        </authorList>
    </citation>
    <scope>NUCLEOTIDE SEQUENCE [LARGE SCALE GENOMIC DNA]</scope>
    <source>
        <strain evidence="2 3">HaA2</strain>
    </source>
</reference>
<gene>
    <name evidence="2" type="ordered locus">RPB_0123</name>
</gene>
<evidence type="ECO:0000313" key="2">
    <source>
        <dbReference type="EMBL" id="ABD04835.1"/>
    </source>
</evidence>
<dbReference type="InterPro" id="IPR005625">
    <property type="entry name" value="PepSY-ass_TM"/>
</dbReference>